<dbReference type="Pfam" id="PF16926">
    <property type="entry name" value="HisKA_4TM"/>
    <property type="match status" value="1"/>
</dbReference>
<dbReference type="CDD" id="cd00082">
    <property type="entry name" value="HisKA"/>
    <property type="match status" value="1"/>
</dbReference>
<feature type="transmembrane region" description="Helical" evidence="8">
    <location>
        <begin position="47"/>
        <end position="68"/>
    </location>
</feature>
<keyword evidence="8" id="KW-0812">Transmembrane</keyword>
<dbReference type="Pfam" id="PF00512">
    <property type="entry name" value="HisKA"/>
    <property type="match status" value="1"/>
</dbReference>
<dbReference type="GeneID" id="37283792"/>
<dbReference type="PANTHER" id="PTHR44936:SF10">
    <property type="entry name" value="SENSOR PROTEIN RSTB"/>
    <property type="match status" value="1"/>
</dbReference>
<evidence type="ECO:0000256" key="2">
    <source>
        <dbReference type="ARBA" id="ARBA00012438"/>
    </source>
</evidence>
<organism evidence="10 11">
    <name type="scientific">Haloplanus rubicundus</name>
    <dbReference type="NCBI Taxonomy" id="1547898"/>
    <lineage>
        <taxon>Archaea</taxon>
        <taxon>Methanobacteriati</taxon>
        <taxon>Methanobacteriota</taxon>
        <taxon>Stenosarchaea group</taxon>
        <taxon>Halobacteria</taxon>
        <taxon>Halobacteriales</taxon>
        <taxon>Haloferacaceae</taxon>
        <taxon>Haloplanus</taxon>
    </lineage>
</organism>
<evidence type="ECO:0000256" key="4">
    <source>
        <dbReference type="ARBA" id="ARBA00022679"/>
    </source>
</evidence>
<name>A0A345E3M9_9EURY</name>
<evidence type="ECO:0000256" key="5">
    <source>
        <dbReference type="ARBA" id="ARBA00022741"/>
    </source>
</evidence>
<evidence type="ECO:0000256" key="8">
    <source>
        <dbReference type="SAM" id="Phobius"/>
    </source>
</evidence>
<evidence type="ECO:0000256" key="7">
    <source>
        <dbReference type="ARBA" id="ARBA00022840"/>
    </source>
</evidence>
<dbReference type="InterPro" id="IPR005467">
    <property type="entry name" value="His_kinase_dom"/>
</dbReference>
<evidence type="ECO:0000256" key="3">
    <source>
        <dbReference type="ARBA" id="ARBA00022553"/>
    </source>
</evidence>
<dbReference type="PANTHER" id="PTHR44936">
    <property type="entry name" value="SENSOR PROTEIN CREC"/>
    <property type="match status" value="1"/>
</dbReference>
<dbReference type="GO" id="GO:0005524">
    <property type="term" value="F:ATP binding"/>
    <property type="evidence" value="ECO:0007669"/>
    <property type="project" value="UniProtKB-KW"/>
</dbReference>
<dbReference type="RefSeq" id="WP_114585935.1">
    <property type="nucleotide sequence ID" value="NZ_CP031150.1"/>
</dbReference>
<keyword evidence="7" id="KW-0067">ATP-binding</keyword>
<keyword evidence="11" id="KW-1185">Reference proteome</keyword>
<proteinExistence type="predicted"/>
<evidence type="ECO:0000256" key="6">
    <source>
        <dbReference type="ARBA" id="ARBA00022777"/>
    </source>
</evidence>
<dbReference type="InterPro" id="IPR004358">
    <property type="entry name" value="Sig_transdc_His_kin-like_C"/>
</dbReference>
<dbReference type="EC" id="2.7.13.3" evidence="2"/>
<evidence type="ECO:0000313" key="10">
    <source>
        <dbReference type="EMBL" id="AXG06801.1"/>
    </source>
</evidence>
<dbReference type="InterPro" id="IPR050980">
    <property type="entry name" value="2C_sensor_his_kinase"/>
</dbReference>
<keyword evidence="6 10" id="KW-0418">Kinase</keyword>
<dbReference type="InterPro" id="IPR031623">
    <property type="entry name" value="HisKA_4TM"/>
</dbReference>
<dbReference type="InterPro" id="IPR003661">
    <property type="entry name" value="HisK_dim/P_dom"/>
</dbReference>
<dbReference type="Proteomes" id="UP000253273">
    <property type="component" value="Chromosome"/>
</dbReference>
<dbReference type="KEGG" id="haj:DU500_10365"/>
<evidence type="ECO:0000259" key="9">
    <source>
        <dbReference type="PROSITE" id="PS50109"/>
    </source>
</evidence>
<gene>
    <name evidence="10" type="ORF">DU500_10365</name>
</gene>
<dbReference type="PROSITE" id="PS50109">
    <property type="entry name" value="HIS_KIN"/>
    <property type="match status" value="1"/>
</dbReference>
<keyword evidence="4" id="KW-0808">Transferase</keyword>
<feature type="transmembrane region" description="Helical" evidence="8">
    <location>
        <begin position="80"/>
        <end position="101"/>
    </location>
</feature>
<feature type="transmembrane region" description="Helical" evidence="8">
    <location>
        <begin position="16"/>
        <end position="35"/>
    </location>
</feature>
<dbReference type="OrthoDB" id="3369at2157"/>
<dbReference type="Gene3D" id="3.30.565.10">
    <property type="entry name" value="Histidine kinase-like ATPase, C-terminal domain"/>
    <property type="match status" value="1"/>
</dbReference>
<feature type="transmembrane region" description="Helical" evidence="8">
    <location>
        <begin position="113"/>
        <end position="135"/>
    </location>
</feature>
<sequence length="359" mass="38186">MDVSAWERRLVGRAPTLLAILGVAAAAVSLAHFLYDIETLGLGPLPVLSLGLCLSLSVGLFALSRWLAVSDLSVAGTWTVVRWSLGGMVGFGALAALTVGIRLAEGRIVGGASLGLLVMATGGGIGGGVAGVYYARANHAAREADRRRDALVFLNSHLRHNVLNAAQVIQGYTTLLGERDDEPDEYLEPIERRSDTIASLIEDMRELADLFSGERTPVPTDISTLLLREVETARANHEAATFEVDVPPELYVMATGAVSAVFANLLQNAVEHHDGTAPTVTVSAERTPRTVLVHVADDGPGIRDDVKENLFDSAIESGEGRGIALVKTLMNHYGGNVSVSDNDPRGTEVVVEFRRPPPQ</sequence>
<dbReference type="Pfam" id="PF02518">
    <property type="entry name" value="HATPase_c"/>
    <property type="match status" value="1"/>
</dbReference>
<evidence type="ECO:0000313" key="11">
    <source>
        <dbReference type="Proteomes" id="UP000253273"/>
    </source>
</evidence>
<accession>A0A345E3M9</accession>
<dbReference type="EMBL" id="CP031150">
    <property type="protein sequence ID" value="AXG06801.1"/>
    <property type="molecule type" value="Genomic_DNA"/>
</dbReference>
<evidence type="ECO:0000256" key="1">
    <source>
        <dbReference type="ARBA" id="ARBA00000085"/>
    </source>
</evidence>
<dbReference type="GO" id="GO:0000155">
    <property type="term" value="F:phosphorelay sensor kinase activity"/>
    <property type="evidence" value="ECO:0007669"/>
    <property type="project" value="InterPro"/>
</dbReference>
<dbReference type="PRINTS" id="PR00344">
    <property type="entry name" value="BCTRLSENSOR"/>
</dbReference>
<protein>
    <recommendedName>
        <fullName evidence="2">histidine kinase</fullName>
        <ecNumber evidence="2">2.7.13.3</ecNumber>
    </recommendedName>
</protein>
<dbReference type="SMART" id="SM00387">
    <property type="entry name" value="HATPase_c"/>
    <property type="match status" value="1"/>
</dbReference>
<keyword evidence="5" id="KW-0547">Nucleotide-binding</keyword>
<dbReference type="InterPro" id="IPR003594">
    <property type="entry name" value="HATPase_dom"/>
</dbReference>
<dbReference type="GO" id="GO:0005886">
    <property type="term" value="C:plasma membrane"/>
    <property type="evidence" value="ECO:0007669"/>
    <property type="project" value="UniProtKB-SubCell"/>
</dbReference>
<reference evidence="10 11" key="1">
    <citation type="submission" date="2018-07" db="EMBL/GenBank/DDBJ databases">
        <title>Genome sequences of Haloplanus sp. CBA1113.</title>
        <authorList>
            <person name="Kim Y.B."/>
            <person name="Roh S.W."/>
        </authorList>
    </citation>
    <scope>NUCLEOTIDE SEQUENCE [LARGE SCALE GENOMIC DNA]</scope>
    <source>
        <strain evidence="10 11">CBA1113</strain>
    </source>
</reference>
<dbReference type="InterPro" id="IPR036890">
    <property type="entry name" value="HATPase_C_sf"/>
</dbReference>
<comment type="catalytic activity">
    <reaction evidence="1">
        <text>ATP + protein L-histidine = ADP + protein N-phospho-L-histidine.</text>
        <dbReference type="EC" id="2.7.13.3"/>
    </reaction>
</comment>
<dbReference type="SUPFAM" id="SSF55874">
    <property type="entry name" value="ATPase domain of HSP90 chaperone/DNA topoisomerase II/histidine kinase"/>
    <property type="match status" value="1"/>
</dbReference>
<keyword evidence="3" id="KW-0597">Phosphoprotein</keyword>
<keyword evidence="8" id="KW-0472">Membrane</keyword>
<keyword evidence="8" id="KW-1133">Transmembrane helix</keyword>
<dbReference type="AlphaFoldDB" id="A0A345E3M9"/>
<feature type="domain" description="Histidine kinase" evidence="9">
    <location>
        <begin position="157"/>
        <end position="357"/>
    </location>
</feature>